<name>A0A2T7BMX1_9BACT</name>
<evidence type="ECO:0000313" key="3">
    <source>
        <dbReference type="Proteomes" id="UP000244450"/>
    </source>
</evidence>
<feature type="transmembrane region" description="Helical" evidence="1">
    <location>
        <begin position="56"/>
        <end position="77"/>
    </location>
</feature>
<evidence type="ECO:0000256" key="1">
    <source>
        <dbReference type="SAM" id="Phobius"/>
    </source>
</evidence>
<keyword evidence="3" id="KW-1185">Reference proteome</keyword>
<dbReference type="Proteomes" id="UP000244450">
    <property type="component" value="Unassembled WGS sequence"/>
</dbReference>
<protein>
    <submittedName>
        <fullName evidence="2">Uncharacterized protein</fullName>
    </submittedName>
</protein>
<organism evidence="2 3">
    <name type="scientific">Chitinophaga parva</name>
    <dbReference type="NCBI Taxonomy" id="2169414"/>
    <lineage>
        <taxon>Bacteria</taxon>
        <taxon>Pseudomonadati</taxon>
        <taxon>Bacteroidota</taxon>
        <taxon>Chitinophagia</taxon>
        <taxon>Chitinophagales</taxon>
        <taxon>Chitinophagaceae</taxon>
        <taxon>Chitinophaga</taxon>
    </lineage>
</organism>
<keyword evidence="1" id="KW-0812">Transmembrane</keyword>
<comment type="caution">
    <text evidence="2">The sequence shown here is derived from an EMBL/GenBank/DDBJ whole genome shotgun (WGS) entry which is preliminary data.</text>
</comment>
<evidence type="ECO:0000313" key="2">
    <source>
        <dbReference type="EMBL" id="PUZ29028.1"/>
    </source>
</evidence>
<proteinExistence type="predicted"/>
<keyword evidence="1" id="KW-1133">Transmembrane helix</keyword>
<dbReference type="AlphaFoldDB" id="A0A2T7BMX1"/>
<accession>A0A2T7BMX1</accession>
<gene>
    <name evidence="2" type="ORF">DCC81_06040</name>
</gene>
<reference evidence="2 3" key="1">
    <citation type="submission" date="2018-04" db="EMBL/GenBank/DDBJ databases">
        <title>Chitinophaga fuyangensis sp. nov., isolated from soil in a chemical factory.</title>
        <authorList>
            <person name="Chen K."/>
        </authorList>
    </citation>
    <scope>NUCLEOTIDE SEQUENCE [LARGE SCALE GENOMIC DNA]</scope>
    <source>
        <strain evidence="2 3">LY-1</strain>
    </source>
</reference>
<dbReference type="EMBL" id="QCYK01000001">
    <property type="protein sequence ID" value="PUZ29028.1"/>
    <property type="molecule type" value="Genomic_DNA"/>
</dbReference>
<sequence length="80" mass="9264">MVAAGSWNTLQQQQSNIMLNWLLMPPWQQCCKFQSPVNNFQYAAWIFLHQNLWLEIVYLEIAGAMGAGWGVNVGIFYRRA</sequence>
<keyword evidence="1" id="KW-0472">Membrane</keyword>